<accession>A0A4R2P1F9</accession>
<evidence type="ECO:0000313" key="2">
    <source>
        <dbReference type="EMBL" id="TCP28480.1"/>
    </source>
</evidence>
<sequence length="173" mass="20028">MKNLIICCFLFIVSLSYAQETTKSFPEDFLGIYKGELNITTERGNQKIPMEFHLLKTDSIHKFHYKLVYNNNPRNYTLIVKNKEKVGFEIDENNGIILPTHYNQNVLYSFFEVQGNFLSTRLDFSTSNTVMFEILFSRLQNKTTTGGISKDVPEVFGYPITVFQKAKLVLTND</sequence>
<dbReference type="AlphaFoldDB" id="A0A4R2P1F9"/>
<dbReference type="EMBL" id="SLXM01000001">
    <property type="protein sequence ID" value="TCP28480.1"/>
    <property type="molecule type" value="Genomic_DNA"/>
</dbReference>
<name>A0A4R2P1F9_9FLAO</name>
<protein>
    <recommendedName>
        <fullName evidence="4">DUF4488 domain-containing protein</fullName>
    </recommendedName>
</protein>
<feature type="signal peptide" evidence="1">
    <location>
        <begin position="1"/>
        <end position="18"/>
    </location>
</feature>
<comment type="caution">
    <text evidence="2">The sequence shown here is derived from an EMBL/GenBank/DDBJ whole genome shotgun (WGS) entry which is preliminary data.</text>
</comment>
<feature type="chain" id="PRO_5020470697" description="DUF4488 domain-containing protein" evidence="1">
    <location>
        <begin position="19"/>
        <end position="173"/>
    </location>
</feature>
<keyword evidence="1" id="KW-0732">Signal</keyword>
<gene>
    <name evidence="2" type="ORF">EV195_101658</name>
</gene>
<evidence type="ECO:0000256" key="1">
    <source>
        <dbReference type="SAM" id="SignalP"/>
    </source>
</evidence>
<dbReference type="Proteomes" id="UP000294564">
    <property type="component" value="Unassembled WGS sequence"/>
</dbReference>
<dbReference type="RefSeq" id="WP_132792818.1">
    <property type="nucleotide sequence ID" value="NZ_SLXM01000001.1"/>
</dbReference>
<keyword evidence="3" id="KW-1185">Reference proteome</keyword>
<evidence type="ECO:0000313" key="3">
    <source>
        <dbReference type="Proteomes" id="UP000294564"/>
    </source>
</evidence>
<proteinExistence type="predicted"/>
<dbReference type="OrthoDB" id="671386at2"/>
<evidence type="ECO:0008006" key="4">
    <source>
        <dbReference type="Google" id="ProtNLM"/>
    </source>
</evidence>
<organism evidence="2 3">
    <name type="scientific">Tenacibaculum skagerrakense</name>
    <dbReference type="NCBI Taxonomy" id="186571"/>
    <lineage>
        <taxon>Bacteria</taxon>
        <taxon>Pseudomonadati</taxon>
        <taxon>Bacteroidota</taxon>
        <taxon>Flavobacteriia</taxon>
        <taxon>Flavobacteriales</taxon>
        <taxon>Flavobacteriaceae</taxon>
        <taxon>Tenacibaculum</taxon>
    </lineage>
</organism>
<reference evidence="2 3" key="1">
    <citation type="submission" date="2019-03" db="EMBL/GenBank/DDBJ databases">
        <title>Genomic Encyclopedia of Type Strains, Phase IV (KMG-IV): sequencing the most valuable type-strain genomes for metagenomic binning, comparative biology and taxonomic classification.</title>
        <authorList>
            <person name="Goeker M."/>
        </authorList>
    </citation>
    <scope>NUCLEOTIDE SEQUENCE [LARGE SCALE GENOMIC DNA]</scope>
    <source>
        <strain evidence="2 3">DSM 14836</strain>
    </source>
</reference>